<evidence type="ECO:0000313" key="3">
    <source>
        <dbReference type="EMBL" id="MEU9577375.1"/>
    </source>
</evidence>
<name>A0ABV3EMF2_9ACTN</name>
<dbReference type="InterPro" id="IPR041436">
    <property type="entry name" value="RNAse_A_bac"/>
</dbReference>
<evidence type="ECO:0000313" key="4">
    <source>
        <dbReference type="Proteomes" id="UP001551584"/>
    </source>
</evidence>
<evidence type="ECO:0000256" key="1">
    <source>
        <dbReference type="SAM" id="MobiDB-lite"/>
    </source>
</evidence>
<dbReference type="EMBL" id="JBEZNA010000014">
    <property type="protein sequence ID" value="MEU9577375.1"/>
    <property type="molecule type" value="Genomic_DNA"/>
</dbReference>
<keyword evidence="4" id="KW-1185">Reference proteome</keyword>
<dbReference type="CDD" id="cd20684">
    <property type="entry name" value="CdiA-CT_Yk_RNaseA-like"/>
    <property type="match status" value="1"/>
</dbReference>
<feature type="region of interest" description="Disordered" evidence="1">
    <location>
        <begin position="101"/>
        <end position="121"/>
    </location>
</feature>
<organism evidence="3 4">
    <name type="scientific">Streptomyces chilikensis</name>
    <dbReference type="NCBI Taxonomy" id="1194079"/>
    <lineage>
        <taxon>Bacteria</taxon>
        <taxon>Bacillati</taxon>
        <taxon>Actinomycetota</taxon>
        <taxon>Actinomycetes</taxon>
        <taxon>Kitasatosporales</taxon>
        <taxon>Streptomycetaceae</taxon>
        <taxon>Streptomyces</taxon>
    </lineage>
</organism>
<comment type="caution">
    <text evidence="3">The sequence shown here is derived from an EMBL/GenBank/DDBJ whole genome shotgun (WGS) entry which is preliminary data.</text>
</comment>
<evidence type="ECO:0000259" key="2">
    <source>
        <dbReference type="Pfam" id="PF18431"/>
    </source>
</evidence>
<feature type="domain" description="Bacterial CdiA-CT RNAse A" evidence="2">
    <location>
        <begin position="436"/>
        <end position="568"/>
    </location>
</feature>
<dbReference type="RefSeq" id="WP_359270538.1">
    <property type="nucleotide sequence ID" value="NZ_JBEZNA010000014.1"/>
</dbReference>
<accession>A0ABV3EMF2</accession>
<reference evidence="3 4" key="1">
    <citation type="submission" date="2024-06" db="EMBL/GenBank/DDBJ databases">
        <title>The Natural Products Discovery Center: Release of the First 8490 Sequenced Strains for Exploring Actinobacteria Biosynthetic Diversity.</title>
        <authorList>
            <person name="Kalkreuter E."/>
            <person name="Kautsar S.A."/>
            <person name="Yang D."/>
            <person name="Bader C.D."/>
            <person name="Teijaro C.N."/>
            <person name="Fluegel L."/>
            <person name="Davis C.M."/>
            <person name="Simpson J.R."/>
            <person name="Lauterbach L."/>
            <person name="Steele A.D."/>
            <person name="Gui C."/>
            <person name="Meng S."/>
            <person name="Li G."/>
            <person name="Viehrig K."/>
            <person name="Ye F."/>
            <person name="Su P."/>
            <person name="Kiefer A.F."/>
            <person name="Nichols A."/>
            <person name="Cepeda A.J."/>
            <person name="Yan W."/>
            <person name="Fan B."/>
            <person name="Jiang Y."/>
            <person name="Adhikari A."/>
            <person name="Zheng C.-J."/>
            <person name="Schuster L."/>
            <person name="Cowan T.M."/>
            <person name="Smanski M.J."/>
            <person name="Chevrette M.G."/>
            <person name="De Carvalho L.P.S."/>
            <person name="Shen B."/>
        </authorList>
    </citation>
    <scope>NUCLEOTIDE SEQUENCE [LARGE SCALE GENOMIC DNA]</scope>
    <source>
        <strain evidence="3 4">NPDC048117</strain>
    </source>
</reference>
<dbReference type="Pfam" id="PF18431">
    <property type="entry name" value="RNAse_A_bac"/>
    <property type="match status" value="1"/>
</dbReference>
<proteinExistence type="predicted"/>
<protein>
    <submittedName>
        <fullName evidence="3">RNase A-like domain-containing protein</fullName>
    </submittedName>
</protein>
<sequence length="571" mass="62648">MSTPPSSTQDGTIDVTPAMLWSVSSGAAGQQDVMHRGIKDFLVELGRYPDGGGNGTAVAEFTRTYKRVGERFLDVWAKSVVSVGGAAVGFTVTANNYAKADAATHPDPSHQPATQPPPVVIDTPPDYGPITDFKWGDNDDAQSFVQKALEDVEDVVLDVLRPLLEHACRYGRAAEILPLPNHHRLNSVSETWRMPQFTLTMAGDGLTGLLSSITDQQNGEWYHAMRTFCSTLWGTSAWGQNHHGYDWENDSARSPQGANHPVFAVLFDTCEVMVDAVYHFALAAQDVRSDLHRIYRKAVLDSIPDALKAIDLKDGVDLKDFKNMGKGLWDLGKGFVRDLSVGIVLHMDEDAMNQAVDEYENRVRWQAVRVHALLDPLDEAYLSAPSYNAEEARAEAFGARALTEFKGNPLYTVPGDSEDNHRFPIDLANQEGIHNSHVIDKHVGKTDEQLAQRLRDQPGINAASTFTDLASAQKLTQDAMEFKGPPAGSGQMNAGVDNQAKIEQWLSRPRSDSSILRLDAVEFTGATGRTVDAGDPRASAAQDTHHVRVVLKYKNGLEPPYVVYTSMPEMP</sequence>
<gene>
    <name evidence="3" type="ORF">AB0D95_08920</name>
</gene>
<dbReference type="Proteomes" id="UP001551584">
    <property type="component" value="Unassembled WGS sequence"/>
</dbReference>